<dbReference type="InterPro" id="IPR011611">
    <property type="entry name" value="PfkB_dom"/>
</dbReference>
<dbReference type="Pfam" id="PF00294">
    <property type="entry name" value="PfkB"/>
    <property type="match status" value="1"/>
</dbReference>
<evidence type="ECO:0000256" key="4">
    <source>
        <dbReference type="SAM" id="SignalP"/>
    </source>
</evidence>
<keyword evidence="2" id="KW-0808">Transferase</keyword>
<keyword evidence="3" id="KW-0418">Kinase</keyword>
<feature type="domain" description="Carbohydrate kinase PfkB" evidence="5">
    <location>
        <begin position="40"/>
        <end position="302"/>
    </location>
</feature>
<dbReference type="OrthoDB" id="415590at2759"/>
<sequence>MAWTFVLLATSASALSANKPPSILAIGETLYDSLPHGVFLGGAPLNVAVHAAQLGAHAAYASAVGDDALGRDAKRRLEALSVDCELVQTRPGLETGFVSCVLDENGDATYDIAYPAAWDSVHAEPSLLTAARSFDCLVHGSLALRGEETASTLRKLAADATRRVFDINVRPLPDGIEVRDLVEPLLQGCYVVKMNEDELQLVQAWFDLKPATLEKSLLELNEVVGADHLVVTRAERGAALVDASGAYCESPGFVVDVVDTVGSGDSFTARLVYGLLSGEAASDALGAATRLGSWVASQAGATPRHESLG</sequence>
<evidence type="ECO:0000256" key="1">
    <source>
        <dbReference type="ARBA" id="ARBA00010688"/>
    </source>
</evidence>
<dbReference type="Gene3D" id="3.40.1190.20">
    <property type="match status" value="1"/>
</dbReference>
<keyword evidence="4" id="KW-0732">Signal</keyword>
<dbReference type="GO" id="GO:0016301">
    <property type="term" value="F:kinase activity"/>
    <property type="evidence" value="ECO:0007669"/>
    <property type="project" value="UniProtKB-KW"/>
</dbReference>
<proteinExistence type="inferred from homology"/>
<evidence type="ECO:0000259" key="5">
    <source>
        <dbReference type="Pfam" id="PF00294"/>
    </source>
</evidence>
<name>A0A8J2WSX9_9STRA</name>
<dbReference type="PANTHER" id="PTHR43085">
    <property type="entry name" value="HEXOKINASE FAMILY MEMBER"/>
    <property type="match status" value="1"/>
</dbReference>
<accession>A0A8J2WSX9</accession>
<comment type="similarity">
    <text evidence="1">Belongs to the carbohydrate kinase PfkB family.</text>
</comment>
<dbReference type="EMBL" id="CAKKNE010000001">
    <property type="protein sequence ID" value="CAH0364210.1"/>
    <property type="molecule type" value="Genomic_DNA"/>
</dbReference>
<evidence type="ECO:0000313" key="7">
    <source>
        <dbReference type="Proteomes" id="UP000789595"/>
    </source>
</evidence>
<evidence type="ECO:0000313" key="6">
    <source>
        <dbReference type="EMBL" id="CAH0364210.1"/>
    </source>
</evidence>
<dbReference type="Proteomes" id="UP000789595">
    <property type="component" value="Unassembled WGS sequence"/>
</dbReference>
<organism evidence="6 7">
    <name type="scientific">Pelagomonas calceolata</name>
    <dbReference type="NCBI Taxonomy" id="35677"/>
    <lineage>
        <taxon>Eukaryota</taxon>
        <taxon>Sar</taxon>
        <taxon>Stramenopiles</taxon>
        <taxon>Ochrophyta</taxon>
        <taxon>Pelagophyceae</taxon>
        <taxon>Pelagomonadales</taxon>
        <taxon>Pelagomonadaceae</taxon>
        <taxon>Pelagomonas</taxon>
    </lineage>
</organism>
<comment type="caution">
    <text evidence="6">The sequence shown here is derived from an EMBL/GenBank/DDBJ whole genome shotgun (WGS) entry which is preliminary data.</text>
</comment>
<dbReference type="InterPro" id="IPR029056">
    <property type="entry name" value="Ribokinase-like"/>
</dbReference>
<protein>
    <recommendedName>
        <fullName evidence="5">Carbohydrate kinase PfkB domain-containing protein</fullName>
    </recommendedName>
</protein>
<evidence type="ECO:0000256" key="2">
    <source>
        <dbReference type="ARBA" id="ARBA00022679"/>
    </source>
</evidence>
<keyword evidence="7" id="KW-1185">Reference proteome</keyword>
<dbReference type="SUPFAM" id="SSF53613">
    <property type="entry name" value="Ribokinase-like"/>
    <property type="match status" value="1"/>
</dbReference>
<gene>
    <name evidence="6" type="ORF">PECAL_1P05630</name>
</gene>
<dbReference type="PANTHER" id="PTHR43085:SF57">
    <property type="entry name" value="CARBOHYDRATE KINASE PFKB DOMAIN-CONTAINING PROTEIN"/>
    <property type="match status" value="1"/>
</dbReference>
<feature type="signal peptide" evidence="4">
    <location>
        <begin position="1"/>
        <end position="16"/>
    </location>
</feature>
<evidence type="ECO:0000256" key="3">
    <source>
        <dbReference type="ARBA" id="ARBA00022777"/>
    </source>
</evidence>
<reference evidence="6" key="1">
    <citation type="submission" date="2021-11" db="EMBL/GenBank/DDBJ databases">
        <authorList>
            <consortium name="Genoscope - CEA"/>
            <person name="William W."/>
        </authorList>
    </citation>
    <scope>NUCLEOTIDE SEQUENCE</scope>
</reference>
<dbReference type="InterPro" id="IPR050306">
    <property type="entry name" value="PfkB_Carbo_kinase"/>
</dbReference>
<dbReference type="AlphaFoldDB" id="A0A8J2WSX9"/>
<feature type="chain" id="PRO_5035159186" description="Carbohydrate kinase PfkB domain-containing protein" evidence="4">
    <location>
        <begin position="17"/>
        <end position="309"/>
    </location>
</feature>